<name>A0A7W7I2H0_9ACTN</name>
<accession>A0A7W7I2H0</accession>
<dbReference type="RefSeq" id="WP_184996180.1">
    <property type="nucleotide sequence ID" value="NZ_BOMK01000071.1"/>
</dbReference>
<sequence>MVLAFFDTEDAADQAASALRDWEKTTEYMKVDAVGVLVKDDDGKVKEHKLGKRAGKRGMGVGVALGLIAAIPSGGLSLVGGVLAGAAGGGVIGGFFHKGLMMTDEDASRIGRELDADHAAVGVLTWDFQTEAVSEKLKQLGGVPETHEVAKVPHDVG</sequence>
<protein>
    <submittedName>
        <fullName evidence="2">Putative membrane protein</fullName>
    </submittedName>
</protein>
<keyword evidence="1" id="KW-0472">Membrane</keyword>
<organism evidence="2 3">
    <name type="scientific">Actinoplanes digitatis</name>
    <dbReference type="NCBI Taxonomy" id="1868"/>
    <lineage>
        <taxon>Bacteria</taxon>
        <taxon>Bacillati</taxon>
        <taxon>Actinomycetota</taxon>
        <taxon>Actinomycetes</taxon>
        <taxon>Micromonosporales</taxon>
        <taxon>Micromonosporaceae</taxon>
        <taxon>Actinoplanes</taxon>
    </lineage>
</organism>
<comment type="caution">
    <text evidence="2">The sequence shown here is derived from an EMBL/GenBank/DDBJ whole genome shotgun (WGS) entry which is preliminary data.</text>
</comment>
<feature type="transmembrane region" description="Helical" evidence="1">
    <location>
        <begin position="54"/>
        <end position="72"/>
    </location>
</feature>
<reference evidence="2 3" key="1">
    <citation type="submission" date="2020-08" db="EMBL/GenBank/DDBJ databases">
        <title>Sequencing the genomes of 1000 actinobacteria strains.</title>
        <authorList>
            <person name="Klenk H.-P."/>
        </authorList>
    </citation>
    <scope>NUCLEOTIDE SEQUENCE [LARGE SCALE GENOMIC DNA]</scope>
    <source>
        <strain evidence="2 3">DSM 43149</strain>
    </source>
</reference>
<gene>
    <name evidence="2" type="ORF">BJ971_005617</name>
</gene>
<dbReference type="AlphaFoldDB" id="A0A7W7I2H0"/>
<dbReference type="Proteomes" id="UP000578112">
    <property type="component" value="Unassembled WGS sequence"/>
</dbReference>
<keyword evidence="1" id="KW-0812">Transmembrane</keyword>
<keyword evidence="3" id="KW-1185">Reference proteome</keyword>
<evidence type="ECO:0000313" key="3">
    <source>
        <dbReference type="Proteomes" id="UP000578112"/>
    </source>
</evidence>
<dbReference type="EMBL" id="JACHNH010000001">
    <property type="protein sequence ID" value="MBB4765061.1"/>
    <property type="molecule type" value="Genomic_DNA"/>
</dbReference>
<keyword evidence="1" id="KW-1133">Transmembrane helix</keyword>
<evidence type="ECO:0000313" key="2">
    <source>
        <dbReference type="EMBL" id="MBB4765061.1"/>
    </source>
</evidence>
<evidence type="ECO:0000256" key="1">
    <source>
        <dbReference type="SAM" id="Phobius"/>
    </source>
</evidence>
<proteinExistence type="predicted"/>